<keyword evidence="1" id="KW-0812">Transmembrane</keyword>
<dbReference type="RefSeq" id="WP_046791102.1">
    <property type="nucleotide sequence ID" value="NZ_CP011366.1"/>
</dbReference>
<evidence type="ECO:0000313" key="3">
    <source>
        <dbReference type="EMBL" id="SFK68445.1"/>
    </source>
</evidence>
<dbReference type="AlphaFoldDB" id="A0A0F7HP15"/>
<dbReference type="EMBL" id="CP011366">
    <property type="protein sequence ID" value="AKG74923.1"/>
    <property type="molecule type" value="Genomic_DNA"/>
</dbReference>
<proteinExistence type="predicted"/>
<keyword evidence="1" id="KW-0472">Membrane</keyword>
<feature type="transmembrane region" description="Helical" evidence="1">
    <location>
        <begin position="45"/>
        <end position="63"/>
    </location>
</feature>
<sequence>MIQYLLNAYIGKGMIDGGLAKVKNEGQMGEEFEKEFKVDSKQMKIAGYLETIGSVFLFASFLGKTFTRIGTLMINAVLGVAIFKHYKAGHGYEGSKNALKFFGLNTLSFVETFRRK</sequence>
<dbReference type="Proteomes" id="UP000183090">
    <property type="component" value="Unassembled WGS sequence"/>
</dbReference>
<dbReference type="OrthoDB" id="2389644at2"/>
<evidence type="ECO:0000313" key="4">
    <source>
        <dbReference type="Proteomes" id="UP000034029"/>
    </source>
</evidence>
<protein>
    <submittedName>
        <fullName evidence="2">Membrane protein</fullName>
    </submittedName>
</protein>
<dbReference type="EMBL" id="FOTB01000002">
    <property type="protein sequence ID" value="SFK68445.1"/>
    <property type="molecule type" value="Genomic_DNA"/>
</dbReference>
<organism evidence="3 5">
    <name type="scientific">Salinicoccus halodurans</name>
    <dbReference type="NCBI Taxonomy" id="407035"/>
    <lineage>
        <taxon>Bacteria</taxon>
        <taxon>Bacillati</taxon>
        <taxon>Bacillota</taxon>
        <taxon>Bacilli</taxon>
        <taxon>Bacillales</taxon>
        <taxon>Staphylococcaceae</taxon>
        <taxon>Salinicoccus</taxon>
    </lineage>
</organism>
<reference evidence="2 4" key="1">
    <citation type="journal article" date="2015" name="Int. J. Syst. Evol. Microbiol.">
        <title>Complete genome sequence of Salinicoccus halodurans H3B36, isolated from the Qaidam Basin in China.</title>
        <authorList>
            <person name="Jiang K."/>
            <person name="Xue Y."/>
            <person name="Ma Y."/>
        </authorList>
    </citation>
    <scope>NUCLEOTIDE SEQUENCE [LARGE SCALE GENOMIC DNA]</scope>
    <source>
        <strain evidence="2 4">H3B36</strain>
    </source>
</reference>
<dbReference type="KEGG" id="shv:AAT16_12415"/>
<reference evidence="4" key="2">
    <citation type="submission" date="2015-04" db="EMBL/GenBank/DDBJ databases">
        <title>Complete genome sequence of Salinicoccus halodurans strain H3B36, isolated from the Qaidam basin of China.</title>
        <authorList>
            <person name="Ma Y."/>
            <person name="Jiang K."/>
            <person name="Xue Y."/>
        </authorList>
    </citation>
    <scope>NUCLEOTIDE SEQUENCE [LARGE SCALE GENOMIC DNA]</scope>
    <source>
        <strain evidence="4">H3B36</strain>
    </source>
</reference>
<keyword evidence="1" id="KW-1133">Transmembrane helix</keyword>
<dbReference type="Proteomes" id="UP000034029">
    <property type="component" value="Chromosome"/>
</dbReference>
<accession>A0A0F7HP15</accession>
<name>A0A0F7HP15_9STAP</name>
<keyword evidence="4" id="KW-1185">Reference proteome</keyword>
<gene>
    <name evidence="2" type="ORF">AAT16_12415</name>
    <name evidence="3" type="ORF">SAMN05216235_1149</name>
</gene>
<evidence type="ECO:0000313" key="5">
    <source>
        <dbReference type="Proteomes" id="UP000183090"/>
    </source>
</evidence>
<feature type="transmembrane region" description="Helical" evidence="1">
    <location>
        <begin position="69"/>
        <end position="86"/>
    </location>
</feature>
<evidence type="ECO:0000313" key="2">
    <source>
        <dbReference type="EMBL" id="AKG74923.1"/>
    </source>
</evidence>
<reference evidence="3 5" key="3">
    <citation type="submission" date="2016-10" db="EMBL/GenBank/DDBJ databases">
        <authorList>
            <person name="Varghese N."/>
            <person name="Submissions S."/>
        </authorList>
    </citation>
    <scope>NUCLEOTIDE SEQUENCE [LARGE SCALE GENOMIC DNA]</scope>
    <source>
        <strain evidence="3 5">CGMCC 1.6501</strain>
    </source>
</reference>
<evidence type="ECO:0000256" key="1">
    <source>
        <dbReference type="SAM" id="Phobius"/>
    </source>
</evidence>